<sequence>MLRISKWYPMLFVILILASTSCKNENTPNNESSDKTEAIPKEDANPIQAPLELTLDQANTLANLPLDCIQVEYPNKLNQTLGSKENLGEPKALHPAFYGCFDWHSSVHGHWSLVKLLKKFPDLEKREEAIAKLQQNISKENIAAEIAYFMDKHNKSYERTYGWAWLLKLAEELHNWDDPVARKLEANLQPLSDLIVQKYIDFLPKLRYPIRVGEHTNTAFGLSFAWDYANTINHRELKDSVEKKAREFYSNDQECPITWEPSGYDFLSPCFEEIDIMRRVLGVEEFEQWISSFMPQLKEINFNIEVGQVSDRTDGKLVHLDGLNFSRAWVLYGLAKQYKEYEHLFYVANTHINYSLPNLVGDSYEGGHWLGSFAIYALDINSN</sequence>
<evidence type="ECO:0000313" key="3">
    <source>
        <dbReference type="Proteomes" id="UP000184432"/>
    </source>
</evidence>
<dbReference type="EMBL" id="FQYP01000005">
    <property type="protein sequence ID" value="SHJ06807.1"/>
    <property type="molecule type" value="Genomic_DNA"/>
</dbReference>
<protein>
    <recommendedName>
        <fullName evidence="4">DUF2891 domain-containing protein</fullName>
    </recommendedName>
</protein>
<dbReference type="AlphaFoldDB" id="A0A1M6GAB3"/>
<organism evidence="2 3">
    <name type="scientific">Aquimarina spongiae</name>
    <dbReference type="NCBI Taxonomy" id="570521"/>
    <lineage>
        <taxon>Bacteria</taxon>
        <taxon>Pseudomonadati</taxon>
        <taxon>Bacteroidota</taxon>
        <taxon>Flavobacteriia</taxon>
        <taxon>Flavobacteriales</taxon>
        <taxon>Flavobacteriaceae</taxon>
        <taxon>Aquimarina</taxon>
    </lineage>
</organism>
<keyword evidence="1" id="KW-0732">Signal</keyword>
<dbReference type="Pfam" id="PF11199">
    <property type="entry name" value="DUF2891"/>
    <property type="match status" value="1"/>
</dbReference>
<evidence type="ECO:0000256" key="1">
    <source>
        <dbReference type="SAM" id="SignalP"/>
    </source>
</evidence>
<evidence type="ECO:0008006" key="4">
    <source>
        <dbReference type="Google" id="ProtNLM"/>
    </source>
</evidence>
<dbReference type="RefSeq" id="WP_073316364.1">
    <property type="nucleotide sequence ID" value="NZ_FQYP01000005.1"/>
</dbReference>
<dbReference type="InterPro" id="IPR021365">
    <property type="entry name" value="DUF2891"/>
</dbReference>
<dbReference type="PROSITE" id="PS51257">
    <property type="entry name" value="PROKAR_LIPOPROTEIN"/>
    <property type="match status" value="1"/>
</dbReference>
<reference evidence="3" key="1">
    <citation type="submission" date="2016-11" db="EMBL/GenBank/DDBJ databases">
        <authorList>
            <person name="Varghese N."/>
            <person name="Submissions S."/>
        </authorList>
    </citation>
    <scope>NUCLEOTIDE SEQUENCE [LARGE SCALE GENOMIC DNA]</scope>
    <source>
        <strain evidence="3">DSM 22623</strain>
    </source>
</reference>
<keyword evidence="3" id="KW-1185">Reference proteome</keyword>
<dbReference type="Proteomes" id="UP000184432">
    <property type="component" value="Unassembled WGS sequence"/>
</dbReference>
<feature type="signal peptide" evidence="1">
    <location>
        <begin position="1"/>
        <end position="24"/>
    </location>
</feature>
<proteinExistence type="predicted"/>
<evidence type="ECO:0000313" key="2">
    <source>
        <dbReference type="EMBL" id="SHJ06807.1"/>
    </source>
</evidence>
<feature type="chain" id="PRO_5012725811" description="DUF2891 domain-containing protein" evidence="1">
    <location>
        <begin position="25"/>
        <end position="383"/>
    </location>
</feature>
<gene>
    <name evidence="2" type="ORF">SAMN04488508_105159</name>
</gene>
<accession>A0A1M6GAB3</accession>
<dbReference type="STRING" id="570521.SAMN04488508_105159"/>
<name>A0A1M6GAB3_9FLAO</name>